<feature type="region of interest" description="Disordered" evidence="1">
    <location>
        <begin position="1"/>
        <end position="59"/>
    </location>
</feature>
<gene>
    <name evidence="2" type="ORF">P280DRAFT_472879</name>
</gene>
<protein>
    <submittedName>
        <fullName evidence="2">Uncharacterized protein</fullName>
    </submittedName>
</protein>
<accession>A0A6A6RN03</accession>
<evidence type="ECO:0000313" key="2">
    <source>
        <dbReference type="EMBL" id="KAF2636662.1"/>
    </source>
</evidence>
<name>A0A6A6RN03_9PLEO</name>
<feature type="compositionally biased region" description="Basic and acidic residues" evidence="1">
    <location>
        <begin position="8"/>
        <end position="20"/>
    </location>
</feature>
<reference evidence="2" key="1">
    <citation type="journal article" date="2020" name="Stud. Mycol.">
        <title>101 Dothideomycetes genomes: a test case for predicting lifestyles and emergence of pathogens.</title>
        <authorList>
            <person name="Haridas S."/>
            <person name="Albert R."/>
            <person name="Binder M."/>
            <person name="Bloem J."/>
            <person name="Labutti K."/>
            <person name="Salamov A."/>
            <person name="Andreopoulos B."/>
            <person name="Baker S."/>
            <person name="Barry K."/>
            <person name="Bills G."/>
            <person name="Bluhm B."/>
            <person name="Cannon C."/>
            <person name="Castanera R."/>
            <person name="Culley D."/>
            <person name="Daum C."/>
            <person name="Ezra D."/>
            <person name="Gonzalez J."/>
            <person name="Henrissat B."/>
            <person name="Kuo A."/>
            <person name="Liang C."/>
            <person name="Lipzen A."/>
            <person name="Lutzoni F."/>
            <person name="Magnuson J."/>
            <person name="Mondo S."/>
            <person name="Nolan M."/>
            <person name="Ohm R."/>
            <person name="Pangilinan J."/>
            <person name="Park H.-J."/>
            <person name="Ramirez L."/>
            <person name="Alfaro M."/>
            <person name="Sun H."/>
            <person name="Tritt A."/>
            <person name="Yoshinaga Y."/>
            <person name="Zwiers L.-H."/>
            <person name="Turgeon B."/>
            <person name="Goodwin S."/>
            <person name="Spatafora J."/>
            <person name="Crous P."/>
            <person name="Grigoriev I."/>
        </authorList>
    </citation>
    <scope>NUCLEOTIDE SEQUENCE</scope>
    <source>
        <strain evidence="2">CBS 473.64</strain>
    </source>
</reference>
<feature type="compositionally biased region" description="Basic residues" evidence="1">
    <location>
        <begin position="44"/>
        <end position="59"/>
    </location>
</feature>
<evidence type="ECO:0000313" key="3">
    <source>
        <dbReference type="Proteomes" id="UP000799753"/>
    </source>
</evidence>
<dbReference type="AlphaFoldDB" id="A0A6A6RN03"/>
<proteinExistence type="predicted"/>
<dbReference type="Proteomes" id="UP000799753">
    <property type="component" value="Unassembled WGS sequence"/>
</dbReference>
<evidence type="ECO:0000256" key="1">
    <source>
        <dbReference type="SAM" id="MobiDB-lite"/>
    </source>
</evidence>
<dbReference type="EMBL" id="MU006797">
    <property type="protein sequence ID" value="KAF2636662.1"/>
    <property type="molecule type" value="Genomic_DNA"/>
</dbReference>
<organism evidence="2 3">
    <name type="scientific">Massarina eburnea CBS 473.64</name>
    <dbReference type="NCBI Taxonomy" id="1395130"/>
    <lineage>
        <taxon>Eukaryota</taxon>
        <taxon>Fungi</taxon>
        <taxon>Dikarya</taxon>
        <taxon>Ascomycota</taxon>
        <taxon>Pezizomycotina</taxon>
        <taxon>Dothideomycetes</taxon>
        <taxon>Pleosporomycetidae</taxon>
        <taxon>Pleosporales</taxon>
        <taxon>Massarineae</taxon>
        <taxon>Massarinaceae</taxon>
        <taxon>Massarina</taxon>
    </lineage>
</organism>
<keyword evidence="3" id="KW-1185">Reference proteome</keyword>
<sequence>MYVPIDPTHARTHDKAEKKNSSQRTEAPAKHQRSTSEAADSPPPKKKKEKKGKMRARGG</sequence>